<keyword evidence="2" id="KW-0812">Transmembrane</keyword>
<dbReference type="STRING" id="1408163.A0A0F4Z7L7"/>
<dbReference type="Pfam" id="PF10332">
    <property type="entry name" value="DUF2418"/>
    <property type="match status" value="1"/>
</dbReference>
<evidence type="ECO:0000256" key="5">
    <source>
        <dbReference type="SAM" id="MobiDB-lite"/>
    </source>
</evidence>
<name>A0A0F4Z7L7_RASE3</name>
<dbReference type="Proteomes" id="UP000053958">
    <property type="component" value="Unassembled WGS sequence"/>
</dbReference>
<dbReference type="AlphaFoldDB" id="A0A0F4Z7L7"/>
<dbReference type="GeneID" id="25312115"/>
<keyword evidence="4" id="KW-0472">Membrane</keyword>
<comment type="subcellular location">
    <subcellularLocation>
        <location evidence="1">Endomembrane system</location>
        <topology evidence="1">Multi-pass membrane protein</topology>
    </subcellularLocation>
</comment>
<keyword evidence="7" id="KW-1185">Reference proteome</keyword>
<dbReference type="InterPro" id="IPR018819">
    <property type="entry name" value="Nur1/Mug154"/>
</dbReference>
<dbReference type="PANTHER" id="PTHR28293">
    <property type="entry name" value="NUCLEAR RIM PROTEIN 1"/>
    <property type="match status" value="1"/>
</dbReference>
<dbReference type="RefSeq" id="XP_013332460.1">
    <property type="nucleotide sequence ID" value="XM_013477006.1"/>
</dbReference>
<protein>
    <submittedName>
        <fullName evidence="6">Uncharacterized protein</fullName>
    </submittedName>
</protein>
<organism evidence="6 7">
    <name type="scientific">Rasamsonia emersonii (strain ATCC 16479 / CBS 393.64 / IMI 116815)</name>
    <dbReference type="NCBI Taxonomy" id="1408163"/>
    <lineage>
        <taxon>Eukaryota</taxon>
        <taxon>Fungi</taxon>
        <taxon>Dikarya</taxon>
        <taxon>Ascomycota</taxon>
        <taxon>Pezizomycotina</taxon>
        <taxon>Eurotiomycetes</taxon>
        <taxon>Eurotiomycetidae</taxon>
        <taxon>Eurotiales</taxon>
        <taxon>Trichocomaceae</taxon>
        <taxon>Rasamsonia</taxon>
    </lineage>
</organism>
<dbReference type="EMBL" id="LASV01000007">
    <property type="protein sequence ID" value="KKA25848.1"/>
    <property type="molecule type" value="Genomic_DNA"/>
</dbReference>
<feature type="region of interest" description="Disordered" evidence="5">
    <location>
        <begin position="251"/>
        <end position="393"/>
    </location>
</feature>
<comment type="caution">
    <text evidence="6">The sequence shown here is derived from an EMBL/GenBank/DDBJ whole genome shotgun (WGS) entry which is preliminary data.</text>
</comment>
<sequence length="415" mass="46509">MPRLVRRQPLFERIKAYLNPLDFLLWVSEEIDSSDWDQLEKDWAVPLGIGLNVVFLIARANSGRRVSRAEDDIFGDDSGGVSWVNWFVASPPMSSSPLRYLSNVLSGETAESRRHPDPQRDVWEIAVWDPFPLSLRLFCSFSPGHILIYWLFLPILPSDPRPSVTVVTTIVLVTLLTVQMSFLSSSFARQAKDNTLVHKEVLHEYDTKFVQPRMHPLMRDVGVQFSEEHAHHPGSDMKYNEVELHTPTHVINRGFKTSPNPNYIGHVDPDSASKPIFSPTRRQSFFMPSPGPAQQSGTQTPSHLRDSSPLVQAPGSIRQPQFRPPTTGSGDGGSLGVYSHANSPLRKSASVNFDSRNQHTGDFNFRDRISSPVKRQSSPLKRSSVPGGVSPAAVAQRWNNLSADVRDNRRDSGRF</sequence>
<dbReference type="GO" id="GO:0007096">
    <property type="term" value="P:regulation of exit from mitosis"/>
    <property type="evidence" value="ECO:0007669"/>
    <property type="project" value="TreeGrafter"/>
</dbReference>
<reference evidence="6 7" key="1">
    <citation type="submission" date="2015-04" db="EMBL/GenBank/DDBJ databases">
        <authorList>
            <person name="Heijne W.H."/>
            <person name="Fedorova N.D."/>
            <person name="Nierman W.C."/>
            <person name="Vollebregt A.W."/>
            <person name="Zhao Z."/>
            <person name="Wu L."/>
            <person name="Kumar M."/>
            <person name="Stam H."/>
            <person name="van den Berg M.A."/>
            <person name="Pel H.J."/>
        </authorList>
    </citation>
    <scope>NUCLEOTIDE SEQUENCE [LARGE SCALE GENOMIC DNA]</scope>
    <source>
        <strain evidence="6 7">CBS 393.64</strain>
    </source>
</reference>
<proteinExistence type="predicted"/>
<evidence type="ECO:0000256" key="4">
    <source>
        <dbReference type="ARBA" id="ARBA00023136"/>
    </source>
</evidence>
<dbReference type="PANTHER" id="PTHR28293:SF1">
    <property type="entry name" value="NUCLEAR RIM PROTEIN 1"/>
    <property type="match status" value="1"/>
</dbReference>
<evidence type="ECO:0000256" key="3">
    <source>
        <dbReference type="ARBA" id="ARBA00022989"/>
    </source>
</evidence>
<accession>A0A0F4Z7L7</accession>
<evidence type="ECO:0000256" key="1">
    <source>
        <dbReference type="ARBA" id="ARBA00004127"/>
    </source>
</evidence>
<keyword evidence="3" id="KW-1133">Transmembrane helix</keyword>
<dbReference type="OrthoDB" id="3363151at2759"/>
<evidence type="ECO:0000313" key="6">
    <source>
        <dbReference type="EMBL" id="KKA25848.1"/>
    </source>
</evidence>
<dbReference type="GO" id="GO:0012505">
    <property type="term" value="C:endomembrane system"/>
    <property type="evidence" value="ECO:0007669"/>
    <property type="project" value="UniProtKB-SubCell"/>
</dbReference>
<evidence type="ECO:0000313" key="7">
    <source>
        <dbReference type="Proteomes" id="UP000053958"/>
    </source>
</evidence>
<feature type="compositionally biased region" description="Basic and acidic residues" evidence="5">
    <location>
        <begin position="356"/>
        <end position="369"/>
    </location>
</feature>
<feature type="compositionally biased region" description="Polar residues" evidence="5">
    <location>
        <begin position="292"/>
        <end position="302"/>
    </location>
</feature>
<dbReference type="GO" id="GO:0043007">
    <property type="term" value="P:maintenance of rDNA"/>
    <property type="evidence" value="ECO:0007669"/>
    <property type="project" value="TreeGrafter"/>
</dbReference>
<evidence type="ECO:0000256" key="2">
    <source>
        <dbReference type="ARBA" id="ARBA00022692"/>
    </source>
</evidence>
<gene>
    <name evidence="6" type="ORF">T310_0051</name>
</gene>